<feature type="compositionally biased region" description="Low complexity" evidence="1">
    <location>
        <begin position="561"/>
        <end position="572"/>
    </location>
</feature>
<proteinExistence type="predicted"/>
<gene>
    <name evidence="2" type="ORF">CMV_014575</name>
</gene>
<evidence type="ECO:0000313" key="3">
    <source>
        <dbReference type="Proteomes" id="UP000737018"/>
    </source>
</evidence>
<organism evidence="2 3">
    <name type="scientific">Castanea mollissima</name>
    <name type="common">Chinese chestnut</name>
    <dbReference type="NCBI Taxonomy" id="60419"/>
    <lineage>
        <taxon>Eukaryota</taxon>
        <taxon>Viridiplantae</taxon>
        <taxon>Streptophyta</taxon>
        <taxon>Embryophyta</taxon>
        <taxon>Tracheophyta</taxon>
        <taxon>Spermatophyta</taxon>
        <taxon>Magnoliopsida</taxon>
        <taxon>eudicotyledons</taxon>
        <taxon>Gunneridae</taxon>
        <taxon>Pentapetalae</taxon>
        <taxon>rosids</taxon>
        <taxon>fabids</taxon>
        <taxon>Fagales</taxon>
        <taxon>Fagaceae</taxon>
        <taxon>Castanea</taxon>
    </lineage>
</organism>
<name>A0A8J4VKW1_9ROSI</name>
<dbReference type="InterPro" id="IPR004158">
    <property type="entry name" value="DUF247_pln"/>
</dbReference>
<reference evidence="2" key="1">
    <citation type="submission" date="2020-03" db="EMBL/GenBank/DDBJ databases">
        <title>Castanea mollissima Vanexum genome sequencing.</title>
        <authorList>
            <person name="Staton M."/>
        </authorList>
    </citation>
    <scope>NUCLEOTIDE SEQUENCE</scope>
    <source>
        <tissue evidence="2">Leaf</tissue>
    </source>
</reference>
<feature type="compositionally biased region" description="Low complexity" evidence="1">
    <location>
        <begin position="538"/>
        <end position="553"/>
    </location>
</feature>
<protein>
    <submittedName>
        <fullName evidence="2">Uncharacterized protein</fullName>
    </submittedName>
</protein>
<keyword evidence="3" id="KW-1185">Reference proteome</keyword>
<dbReference type="Pfam" id="PF03140">
    <property type="entry name" value="DUF247"/>
    <property type="match status" value="1"/>
</dbReference>
<evidence type="ECO:0000313" key="2">
    <source>
        <dbReference type="EMBL" id="KAF3960730.1"/>
    </source>
</evidence>
<feature type="region of interest" description="Disordered" evidence="1">
    <location>
        <begin position="531"/>
        <end position="572"/>
    </location>
</feature>
<dbReference type="AlphaFoldDB" id="A0A8J4VKW1"/>
<feature type="region of interest" description="Disordered" evidence="1">
    <location>
        <begin position="1"/>
        <end position="34"/>
    </location>
</feature>
<dbReference type="PANTHER" id="PTHR31170">
    <property type="entry name" value="BNAC04G53230D PROTEIN"/>
    <property type="match status" value="1"/>
</dbReference>
<dbReference type="EMBL" id="JRKL02002049">
    <property type="protein sequence ID" value="KAF3960730.1"/>
    <property type="molecule type" value="Genomic_DNA"/>
</dbReference>
<comment type="caution">
    <text evidence="2">The sequence shown here is derived from an EMBL/GenBank/DDBJ whole genome shotgun (WGS) entry which is preliminary data.</text>
</comment>
<sequence length="733" mass="83306">MEESASTEIQPTIASINNEDQNTRKEADIPGGNEKKNDELVIEIRKMVKRPEIKSSKQCRIYMTPYPLRKWNEEAYIPQVVSIGPFHHKNERLKAMEEHKERYFRSFVEWSRINLECLVGTIREMEESIRGCYEQTIDLTSDRFVKMILVDASFILELFFRYSSGSWTSDDPIFVRPRADAVVLDLLLLENQLPFFVIEKLYHLAYPSQSNFCGLLKLSFKFFRHFNIQSIEVHPNVKIEHFTDLIRTFQLPPLENLPKRDGLPIKHLYSATQLHEAGVKFDVGTTECGFHIKFKKGVLKIPSLELDDHTEIVTRNIMALEQTRYIKYAYYTDYFFFMDLLINTKEDVDLLCDKKILVNHLGDNNAATLMINNLNKGVLWATVRDDYINLGKELNSFYENPWHRRKATLKREYFSTPWRTASTFAAIILLFLTFIQTIFSIIPAAEFQTPYILFELARVLAFMTEQVSLPNSVTAVEAITASRAVTFAKEIGLNSIVLDGELVAIIDSLKNDEVSLIDYNHLIEEAKNVAEERKAGRTPQQQQQRASSSTTTTMITGACRSSSSSSLSSTSSSLLKSDCSVVPDSDKPSIKDNSTPFSLSHNVEFVGVVGSMIVDLSLDCYGLVGLVVCCEPNWLGFYGFVCLFDSMSRVGQIEDVGGDYGFVSVREIFALVDRVHAELEVGGGERREEKGENSSDWHRSVGWSCIGVWVDVEPLMKCGVELHLSVVGAWGWS</sequence>
<evidence type="ECO:0000256" key="1">
    <source>
        <dbReference type="SAM" id="MobiDB-lite"/>
    </source>
</evidence>
<accession>A0A8J4VKW1</accession>
<feature type="compositionally biased region" description="Polar residues" evidence="1">
    <location>
        <begin position="1"/>
        <end position="20"/>
    </location>
</feature>
<dbReference type="OrthoDB" id="672127at2759"/>
<dbReference type="Proteomes" id="UP000737018">
    <property type="component" value="Unassembled WGS sequence"/>
</dbReference>
<feature type="compositionally biased region" description="Basic and acidic residues" evidence="1">
    <location>
        <begin position="21"/>
        <end position="34"/>
    </location>
</feature>
<dbReference type="PANTHER" id="PTHR31170:SF9">
    <property type="entry name" value="PROTEIN, PUTATIVE (DUF247)-RELATED"/>
    <property type="match status" value="1"/>
</dbReference>